<reference evidence="5 6" key="1">
    <citation type="submission" date="2022-03" db="EMBL/GenBank/DDBJ databases">
        <title>Complete genome sequence of Lysobacter capsici VKM B-2533 and Lysobacter gummosus 10.1.1, promising sources of lytic agents.</title>
        <authorList>
            <person name="Tarlachkov S.V."/>
            <person name="Kudryakova I.V."/>
            <person name="Afoshin A.S."/>
            <person name="Leontyevskaya E.A."/>
            <person name="Leontyevskaya N.V."/>
        </authorList>
    </citation>
    <scope>NUCLEOTIDE SEQUENCE [LARGE SCALE GENOMIC DNA]</scope>
    <source>
        <strain evidence="5 6">10.1.1</strain>
    </source>
</reference>
<dbReference type="Pfam" id="PF01381">
    <property type="entry name" value="HTH_3"/>
    <property type="match status" value="1"/>
</dbReference>
<dbReference type="Proteomes" id="UP000829194">
    <property type="component" value="Chromosome"/>
</dbReference>
<dbReference type="EMBL" id="CP093547">
    <property type="protein sequence ID" value="UNP30720.1"/>
    <property type="molecule type" value="Genomic_DNA"/>
</dbReference>
<dbReference type="Gene3D" id="1.10.260.40">
    <property type="entry name" value="lambda repressor-like DNA-binding domains"/>
    <property type="match status" value="1"/>
</dbReference>
<keyword evidence="3" id="KW-0804">Transcription</keyword>
<keyword evidence="6" id="KW-1185">Reference proteome</keyword>
<protein>
    <submittedName>
        <fullName evidence="5">Helix-turn-helix transcriptional regulator</fullName>
    </submittedName>
</protein>
<dbReference type="PROSITE" id="PS50943">
    <property type="entry name" value="HTH_CROC1"/>
    <property type="match status" value="1"/>
</dbReference>
<evidence type="ECO:0000259" key="4">
    <source>
        <dbReference type="PROSITE" id="PS50943"/>
    </source>
</evidence>
<dbReference type="InterPro" id="IPR010982">
    <property type="entry name" value="Lambda_DNA-bd_dom_sf"/>
</dbReference>
<accession>A0ABY3XGF2</accession>
<dbReference type="InterPro" id="IPR001387">
    <property type="entry name" value="Cro/C1-type_HTH"/>
</dbReference>
<evidence type="ECO:0000256" key="1">
    <source>
        <dbReference type="ARBA" id="ARBA00023015"/>
    </source>
</evidence>
<feature type="domain" description="HTH cro/C1-type" evidence="4">
    <location>
        <begin position="14"/>
        <end position="68"/>
    </location>
</feature>
<evidence type="ECO:0000313" key="5">
    <source>
        <dbReference type="EMBL" id="UNP30720.1"/>
    </source>
</evidence>
<gene>
    <name evidence="5" type="ORF">MOV92_05535</name>
</gene>
<sequence length="74" mass="8332">MDEAALRVKLGAAIRERRMALAVSQEGFADAIQMHRTYYSSIERGERNLTLVTLWRVAEGLEVKVSQLLRDAGL</sequence>
<dbReference type="SMART" id="SM00530">
    <property type="entry name" value="HTH_XRE"/>
    <property type="match status" value="1"/>
</dbReference>
<evidence type="ECO:0000313" key="6">
    <source>
        <dbReference type="Proteomes" id="UP000829194"/>
    </source>
</evidence>
<name>A0ABY3XGF2_9GAMM</name>
<dbReference type="InterPro" id="IPR050807">
    <property type="entry name" value="TransReg_Diox_bact_type"/>
</dbReference>
<dbReference type="PANTHER" id="PTHR46797:SF23">
    <property type="entry name" value="HTH-TYPE TRANSCRIPTIONAL REGULATOR SUTR"/>
    <property type="match status" value="1"/>
</dbReference>
<dbReference type="PANTHER" id="PTHR46797">
    <property type="entry name" value="HTH-TYPE TRANSCRIPTIONAL REGULATOR"/>
    <property type="match status" value="1"/>
</dbReference>
<keyword evidence="1" id="KW-0805">Transcription regulation</keyword>
<dbReference type="RefSeq" id="WP_057941917.1">
    <property type="nucleotide sequence ID" value="NZ_CP011131.1"/>
</dbReference>
<dbReference type="SUPFAM" id="SSF47413">
    <property type="entry name" value="lambda repressor-like DNA-binding domains"/>
    <property type="match status" value="1"/>
</dbReference>
<dbReference type="CDD" id="cd00093">
    <property type="entry name" value="HTH_XRE"/>
    <property type="match status" value="1"/>
</dbReference>
<evidence type="ECO:0000256" key="3">
    <source>
        <dbReference type="ARBA" id="ARBA00023163"/>
    </source>
</evidence>
<keyword evidence="2" id="KW-0238">DNA-binding</keyword>
<evidence type="ECO:0000256" key="2">
    <source>
        <dbReference type="ARBA" id="ARBA00023125"/>
    </source>
</evidence>
<organism evidence="5 6">
    <name type="scientific">Lysobacter gummosus</name>
    <dbReference type="NCBI Taxonomy" id="262324"/>
    <lineage>
        <taxon>Bacteria</taxon>
        <taxon>Pseudomonadati</taxon>
        <taxon>Pseudomonadota</taxon>
        <taxon>Gammaproteobacteria</taxon>
        <taxon>Lysobacterales</taxon>
        <taxon>Lysobacteraceae</taxon>
        <taxon>Lysobacter</taxon>
    </lineage>
</organism>
<proteinExistence type="predicted"/>